<reference evidence="7" key="1">
    <citation type="submission" date="2023-05" db="EMBL/GenBank/DDBJ databases">
        <title>Nepenthes gracilis genome sequencing.</title>
        <authorList>
            <person name="Fukushima K."/>
        </authorList>
    </citation>
    <scope>NUCLEOTIDE SEQUENCE</scope>
    <source>
        <strain evidence="7">SING2019-196</strain>
    </source>
</reference>
<keyword evidence="8" id="KW-1185">Reference proteome</keyword>
<gene>
    <name evidence="7" type="ORF">Nepgr_027830</name>
</gene>
<dbReference type="InterPro" id="IPR036812">
    <property type="entry name" value="NAD(P)_OxRdtase_dom_sf"/>
</dbReference>
<evidence type="ECO:0000313" key="8">
    <source>
        <dbReference type="Proteomes" id="UP001279734"/>
    </source>
</evidence>
<evidence type="ECO:0000313" key="7">
    <source>
        <dbReference type="EMBL" id="GMH25987.1"/>
    </source>
</evidence>
<dbReference type="EMBL" id="BSYO01000030">
    <property type="protein sequence ID" value="GMH25987.1"/>
    <property type="molecule type" value="Genomic_DNA"/>
</dbReference>
<feature type="region of interest" description="Disordered" evidence="4">
    <location>
        <begin position="497"/>
        <end position="522"/>
    </location>
</feature>
<comment type="caution">
    <text evidence="7">The sequence shown here is derived from an EMBL/GenBank/DDBJ whole genome shotgun (WGS) entry which is preliminary data.</text>
</comment>
<dbReference type="SUPFAM" id="SSF51430">
    <property type="entry name" value="NAD(P)-linked oxidoreductase"/>
    <property type="match status" value="1"/>
</dbReference>
<evidence type="ECO:0000259" key="5">
    <source>
        <dbReference type="Pfam" id="PF05641"/>
    </source>
</evidence>
<evidence type="ECO:0000256" key="2">
    <source>
        <dbReference type="ARBA" id="ARBA00022771"/>
    </source>
</evidence>
<dbReference type="AlphaFoldDB" id="A0AAD3TAT1"/>
<accession>A0AAD3TAT1</accession>
<dbReference type="Gene3D" id="3.20.20.100">
    <property type="entry name" value="NADP-dependent oxidoreductase domain"/>
    <property type="match status" value="1"/>
</dbReference>
<organism evidence="7 8">
    <name type="scientific">Nepenthes gracilis</name>
    <name type="common">Slender pitcher plant</name>
    <dbReference type="NCBI Taxonomy" id="150966"/>
    <lineage>
        <taxon>Eukaryota</taxon>
        <taxon>Viridiplantae</taxon>
        <taxon>Streptophyta</taxon>
        <taxon>Embryophyta</taxon>
        <taxon>Tracheophyta</taxon>
        <taxon>Spermatophyta</taxon>
        <taxon>Magnoliopsida</taxon>
        <taxon>eudicotyledons</taxon>
        <taxon>Gunneridae</taxon>
        <taxon>Pentapetalae</taxon>
        <taxon>Caryophyllales</taxon>
        <taxon>Nepenthaceae</taxon>
        <taxon>Nepenthes</taxon>
    </lineage>
</organism>
<dbReference type="Pfam" id="PF05641">
    <property type="entry name" value="Agenet"/>
    <property type="match status" value="1"/>
</dbReference>
<dbReference type="GO" id="GO:0008270">
    <property type="term" value="F:zinc ion binding"/>
    <property type="evidence" value="ECO:0007669"/>
    <property type="project" value="UniProtKB-KW"/>
</dbReference>
<dbReference type="Proteomes" id="UP001279734">
    <property type="component" value="Unassembled WGS sequence"/>
</dbReference>
<dbReference type="PROSITE" id="PS00063">
    <property type="entry name" value="ALDOKETO_REDUCTASE_3"/>
    <property type="match status" value="1"/>
</dbReference>
<dbReference type="PANTHER" id="PTHR46858:SF5">
    <property type="entry name" value="E3 UBIQUITIN-PROTEIN LIGASE APD1-RELATED"/>
    <property type="match status" value="1"/>
</dbReference>
<keyword evidence="3" id="KW-0862">Zinc</keyword>
<dbReference type="InterPro" id="IPR018170">
    <property type="entry name" value="Aldo/ket_reductase_CS"/>
</dbReference>
<evidence type="ECO:0000256" key="1">
    <source>
        <dbReference type="ARBA" id="ARBA00022723"/>
    </source>
</evidence>
<evidence type="ECO:0000256" key="3">
    <source>
        <dbReference type="ARBA" id="ARBA00022833"/>
    </source>
</evidence>
<dbReference type="PANTHER" id="PTHR46858">
    <property type="entry name" value="OS05G0521000 PROTEIN"/>
    <property type="match status" value="1"/>
</dbReference>
<evidence type="ECO:0000259" key="6">
    <source>
        <dbReference type="Pfam" id="PF16041"/>
    </source>
</evidence>
<dbReference type="GO" id="GO:0016567">
    <property type="term" value="P:protein ubiquitination"/>
    <property type="evidence" value="ECO:0007669"/>
    <property type="project" value="TreeGrafter"/>
</dbReference>
<proteinExistence type="predicted"/>
<dbReference type="InterPro" id="IPR008395">
    <property type="entry name" value="Agenet-like_dom"/>
</dbReference>
<protein>
    <submittedName>
        <fullName evidence="7">Uncharacterized protein</fullName>
    </submittedName>
</protein>
<feature type="domain" description="E3 ubiquitin-protein ligase APD1-4 middle" evidence="6">
    <location>
        <begin position="414"/>
        <end position="494"/>
    </location>
</feature>
<dbReference type="InterPro" id="IPR032010">
    <property type="entry name" value="APD1-4_M"/>
</dbReference>
<dbReference type="GO" id="GO:0009705">
    <property type="term" value="C:plant-type vacuole membrane"/>
    <property type="evidence" value="ECO:0007669"/>
    <property type="project" value="TreeGrafter"/>
</dbReference>
<name>A0AAD3TAT1_NEPGR</name>
<dbReference type="GO" id="GO:0005768">
    <property type="term" value="C:endosome"/>
    <property type="evidence" value="ECO:0007669"/>
    <property type="project" value="TreeGrafter"/>
</dbReference>
<feature type="domain" description="Agenet-like" evidence="5">
    <location>
        <begin position="256"/>
        <end position="312"/>
    </location>
</feature>
<evidence type="ECO:0000256" key="4">
    <source>
        <dbReference type="SAM" id="MobiDB-lite"/>
    </source>
</evidence>
<dbReference type="GO" id="GO:0061630">
    <property type="term" value="F:ubiquitin protein ligase activity"/>
    <property type="evidence" value="ECO:0007669"/>
    <property type="project" value="TreeGrafter"/>
</dbReference>
<dbReference type="GO" id="GO:0016491">
    <property type="term" value="F:oxidoreductase activity"/>
    <property type="evidence" value="ECO:0007669"/>
    <property type="project" value="InterPro"/>
</dbReference>
<sequence>MVFTFLATRHLVHCAPHGLRVKFKDPVVAIVVVKLGKTLAQVDLRWDLQMGHSVLPKSTNETRIKGNLDVVDCVTSMLCKQQLQELTKCASNKVVGSSAMAFSKLSAQQINGQQLQHYPTFGRNGTTIAIPPFVFFLAIERSEYIAYLKDMYEGQRGLATTQDICAECIDDPAIVLSCEHFEKCMADVVRGNERIRNFGERQCFLKGPFGAEHRKKIVYEPLCRDIKYYMPSRRLFTFKNVEFNKCWDGLVLKIDEKIELLSQDNDVQGYGFRITILEIFQKQVKVQYDDLEDQEGCGNLEEWVPNFGVRCPGRPTIWSCPPYTNAAGSSHEVGALLSTWWSDFVDFSHEVGAPLSTWWSDGWWNDILARVSNGVIDSMQVYIPSKESPIKWLGDTSYLHTTLSWNIISGSSMIEQETKKPATYFITVGNLNSEAVKVQLNFNMKAVLCNTTPTYFKCSLCEHICSFNLLLLKENAIVLTSLDSGQAKAEDDWLQARQGGDGAGETGQEAHDPLLSPKDNDLSTWRSSDIFVSQEEDRDELARREKLFCCLHGEPVGDKVTSNTAR</sequence>
<dbReference type="Pfam" id="PF16041">
    <property type="entry name" value="APD1-4_M"/>
    <property type="match status" value="1"/>
</dbReference>
<keyword evidence="1" id="KW-0479">Metal-binding</keyword>
<keyword evidence="2" id="KW-0863">Zinc-finger</keyword>